<dbReference type="InterPro" id="IPR020845">
    <property type="entry name" value="AMP-binding_CS"/>
</dbReference>
<dbReference type="Pfam" id="PF13193">
    <property type="entry name" value="AMP-binding_C"/>
    <property type="match status" value="1"/>
</dbReference>
<evidence type="ECO:0000256" key="1">
    <source>
        <dbReference type="ARBA" id="ARBA00022598"/>
    </source>
</evidence>
<dbReference type="Gene3D" id="2.30.38.10">
    <property type="entry name" value="Luciferase, Domain 3"/>
    <property type="match status" value="1"/>
</dbReference>
<comment type="caution">
    <text evidence="4">The sequence shown here is derived from an EMBL/GenBank/DDBJ whole genome shotgun (WGS) entry which is preliminary data.</text>
</comment>
<reference evidence="4" key="1">
    <citation type="journal article" date="2014" name="Int. J. Syst. Evol. Microbiol.">
        <title>Complete genome sequence of Corynebacterium casei LMG S-19264T (=DSM 44701T), isolated from a smear-ripened cheese.</title>
        <authorList>
            <consortium name="US DOE Joint Genome Institute (JGI-PGF)"/>
            <person name="Walter F."/>
            <person name="Albersmeier A."/>
            <person name="Kalinowski J."/>
            <person name="Ruckert C."/>
        </authorList>
    </citation>
    <scope>NUCLEOTIDE SEQUENCE</scope>
    <source>
        <strain evidence="4">JCM 3090</strain>
    </source>
</reference>
<dbReference type="EMBL" id="BMQB01000009">
    <property type="protein sequence ID" value="GGK04521.1"/>
    <property type="molecule type" value="Genomic_DNA"/>
</dbReference>
<dbReference type="SUPFAM" id="SSF56801">
    <property type="entry name" value="Acetyl-CoA synthetase-like"/>
    <property type="match status" value="1"/>
</dbReference>
<sequence length="524" mass="55810">MTSWPDELAARYRERGHWTGATLGGVLRDAAARHPERTAVVDGDRRIGYADLDRAADRRAAGLLALGLRAGDRVVVHLPNTAEFLVLSFALFRIGAQPVYALPAHRRSEISYLCAHSGAVAYAIPDTHGGFDYRELAAGIEGPRHVLVAGDPGPHTALADVDADPVELPEPDPAAVALFLLSGGTTGLPKLIPRTHDDYAYNLRASAAVTGFGADTVYLAALPVAHNFALACPGVLGALHAGGTVVLAPSPSPPDAFPLIERERVTVSALVPSLALLWLEAVKWAGRDLSSLRVLQVGGAKLKEEAARRIAPTLGCAVQQVFGMAEGLLCFTRLDDPADVVATTQGRPLSPDDEIRIVDADGIDVAPGELGELLTRGPYTLRGYYRADEHNARAFTADGYYRTGDLVRATPTGHLVVDGRVKDTINRGGEKVSAEEVENHLLAHPAVHDVALVGVPDDLLGERTCAYVLPRGDAPTLVELKAFLRERGVADFKLPDRLEVVAEFPYTAVGKVSKKDLVARLTGT</sequence>
<dbReference type="Gene3D" id="3.40.50.980">
    <property type="match status" value="2"/>
</dbReference>
<feature type="domain" description="AMP-binding enzyme C-terminal" evidence="3">
    <location>
        <begin position="436"/>
        <end position="511"/>
    </location>
</feature>
<proteinExistence type="predicted"/>
<dbReference type="FunFam" id="3.40.50.980:FF:000003">
    <property type="entry name" value="Vibriobactin-specific 2,3-dihydroxybenzoate-AMP ligase"/>
    <property type="match status" value="1"/>
</dbReference>
<dbReference type="FunFam" id="2.30.38.10:FF:000003">
    <property type="entry name" value="Vibriobactin-specific 2,3-dihydroxybenzoate-AMP ligase"/>
    <property type="match status" value="1"/>
</dbReference>
<dbReference type="RefSeq" id="WP_189171549.1">
    <property type="nucleotide sequence ID" value="NZ_BMQB01000009.1"/>
</dbReference>
<dbReference type="AlphaFoldDB" id="A0A8J3BC83"/>
<gene>
    <name evidence="4" type="primary">dhbE</name>
    <name evidence="4" type="ORF">GCM10010123_38070</name>
</gene>
<dbReference type="Pfam" id="PF00501">
    <property type="entry name" value="AMP-binding"/>
    <property type="match status" value="1"/>
</dbReference>
<organism evidence="4 5">
    <name type="scientific">Pilimelia anulata</name>
    <dbReference type="NCBI Taxonomy" id="53371"/>
    <lineage>
        <taxon>Bacteria</taxon>
        <taxon>Bacillati</taxon>
        <taxon>Actinomycetota</taxon>
        <taxon>Actinomycetes</taxon>
        <taxon>Micromonosporales</taxon>
        <taxon>Micromonosporaceae</taxon>
        <taxon>Pilimelia</taxon>
    </lineage>
</organism>
<dbReference type="Gene3D" id="3.30.300.30">
    <property type="match status" value="1"/>
</dbReference>
<dbReference type="InterPro" id="IPR050237">
    <property type="entry name" value="ATP-dep_AMP-bd_enzyme"/>
</dbReference>
<accession>A0A8J3BC83</accession>
<evidence type="ECO:0000313" key="5">
    <source>
        <dbReference type="Proteomes" id="UP000649739"/>
    </source>
</evidence>
<dbReference type="InterPro" id="IPR025110">
    <property type="entry name" value="AMP-bd_C"/>
</dbReference>
<dbReference type="PANTHER" id="PTHR43767">
    <property type="entry name" value="LONG-CHAIN-FATTY-ACID--COA LIGASE"/>
    <property type="match status" value="1"/>
</dbReference>
<dbReference type="InterPro" id="IPR045851">
    <property type="entry name" value="AMP-bd_C_sf"/>
</dbReference>
<evidence type="ECO:0000313" key="4">
    <source>
        <dbReference type="EMBL" id="GGK04521.1"/>
    </source>
</evidence>
<keyword evidence="5" id="KW-1185">Reference proteome</keyword>
<evidence type="ECO:0000259" key="2">
    <source>
        <dbReference type="Pfam" id="PF00501"/>
    </source>
</evidence>
<feature type="domain" description="AMP-dependent synthetase/ligase" evidence="2">
    <location>
        <begin position="28"/>
        <end position="385"/>
    </location>
</feature>
<dbReference type="CDD" id="cd05920">
    <property type="entry name" value="23DHB-AMP_lg"/>
    <property type="match status" value="1"/>
</dbReference>
<dbReference type="Proteomes" id="UP000649739">
    <property type="component" value="Unassembled WGS sequence"/>
</dbReference>
<name>A0A8J3BC83_9ACTN</name>
<reference evidence="4" key="2">
    <citation type="submission" date="2020-09" db="EMBL/GenBank/DDBJ databases">
        <authorList>
            <person name="Sun Q."/>
            <person name="Ohkuma M."/>
        </authorList>
    </citation>
    <scope>NUCLEOTIDE SEQUENCE</scope>
    <source>
        <strain evidence="4">JCM 3090</strain>
    </source>
</reference>
<protein>
    <submittedName>
        <fullName evidence="4">2,3-dihydroxybenzoate-AMP ligase</fullName>
    </submittedName>
</protein>
<evidence type="ECO:0000259" key="3">
    <source>
        <dbReference type="Pfam" id="PF13193"/>
    </source>
</evidence>
<keyword evidence="1 4" id="KW-0436">Ligase</keyword>
<dbReference type="GO" id="GO:0016878">
    <property type="term" value="F:acid-thiol ligase activity"/>
    <property type="evidence" value="ECO:0007669"/>
    <property type="project" value="UniProtKB-ARBA"/>
</dbReference>
<dbReference type="PROSITE" id="PS00455">
    <property type="entry name" value="AMP_BINDING"/>
    <property type="match status" value="1"/>
</dbReference>
<dbReference type="InterPro" id="IPR000873">
    <property type="entry name" value="AMP-dep_synth/lig_dom"/>
</dbReference>
<dbReference type="PANTHER" id="PTHR43767:SF1">
    <property type="entry name" value="NONRIBOSOMAL PEPTIDE SYNTHASE PES1 (EUROFUNG)-RELATED"/>
    <property type="match status" value="1"/>
</dbReference>